<feature type="transmembrane region" description="Helical" evidence="1">
    <location>
        <begin position="51"/>
        <end position="71"/>
    </location>
</feature>
<accession>A0A1L0BTQ8</accession>
<sequence>MADEMMREALIRAARPNLLGIFNHAPRQIPNFNFQFQDAPPQEVRRQRQEILGIVWIWGLLPLPTINYALLWHRYRPESFSALFLRIVTTTAVLMVKFGRIVVYLMVTGNWIRDVLRFIMVFGSLVTFSENFFQDIFNYAMRGYPQLLERKCEMLKNGEPTMIEWNSITQVLVDTLAQNVKGVCINGFYETADGTSHELHEYTLDVKSLIFRFSDALVRVFPIFESVPTIFLTVTTIIIYVLYGLMGQLIGFNVLFFLLLHSFHRWMGLLSFIGRLCKALWYSTETMVF</sequence>
<evidence type="ECO:0000313" key="2">
    <source>
        <dbReference type="EMBL" id="SGZ54651.1"/>
    </source>
</evidence>
<feature type="transmembrane region" description="Helical" evidence="1">
    <location>
        <begin position="83"/>
        <end position="103"/>
    </location>
</feature>
<dbReference type="Proteomes" id="UP000182334">
    <property type="component" value="Chromosome IV"/>
</dbReference>
<reference evidence="2 3" key="1">
    <citation type="submission" date="2016-10" db="EMBL/GenBank/DDBJ databases">
        <authorList>
            <person name="de Groot N.N."/>
        </authorList>
    </citation>
    <scope>NUCLEOTIDE SEQUENCE [LARGE SCALE GENOMIC DNA]</scope>
    <source>
        <strain evidence="2 3">CBS 141442</strain>
    </source>
</reference>
<gene>
    <name evidence="2" type="ORF">SAMEA4029010_CIC11G00000002739</name>
</gene>
<name>A0A1L0BTQ8_9ASCO</name>
<dbReference type="AlphaFoldDB" id="A0A1L0BTQ8"/>
<keyword evidence="3" id="KW-1185">Reference proteome</keyword>
<proteinExistence type="predicted"/>
<keyword evidence="1" id="KW-0472">Membrane</keyword>
<evidence type="ECO:0000313" key="3">
    <source>
        <dbReference type="Proteomes" id="UP000182334"/>
    </source>
</evidence>
<evidence type="ECO:0000256" key="1">
    <source>
        <dbReference type="SAM" id="Phobius"/>
    </source>
</evidence>
<keyword evidence="1" id="KW-0812">Transmembrane</keyword>
<feature type="transmembrane region" description="Helical" evidence="1">
    <location>
        <begin position="249"/>
        <end position="273"/>
    </location>
</feature>
<organism evidence="2 3">
    <name type="scientific">Sungouiella intermedia</name>
    <dbReference type="NCBI Taxonomy" id="45354"/>
    <lineage>
        <taxon>Eukaryota</taxon>
        <taxon>Fungi</taxon>
        <taxon>Dikarya</taxon>
        <taxon>Ascomycota</taxon>
        <taxon>Saccharomycotina</taxon>
        <taxon>Pichiomycetes</taxon>
        <taxon>Metschnikowiaceae</taxon>
        <taxon>Sungouiella</taxon>
    </lineage>
</organism>
<keyword evidence="1" id="KW-1133">Transmembrane helix</keyword>
<dbReference type="OrthoDB" id="4095619at2759"/>
<dbReference type="EMBL" id="LT635759">
    <property type="protein sequence ID" value="SGZ54651.1"/>
    <property type="molecule type" value="Genomic_DNA"/>
</dbReference>
<protein>
    <submittedName>
        <fullName evidence="2">CIC11C00000002739</fullName>
    </submittedName>
</protein>